<keyword evidence="2" id="KW-1185">Reference proteome</keyword>
<dbReference type="RefSeq" id="WP_012750364.1">
    <property type="nucleotide sequence ID" value="NC_012796.1"/>
</dbReference>
<dbReference type="Proteomes" id="UP000009071">
    <property type="component" value="Chromosome"/>
</dbReference>
<evidence type="ECO:0000313" key="2">
    <source>
        <dbReference type="Proteomes" id="UP000009071"/>
    </source>
</evidence>
<dbReference type="KEGG" id="dma:DMR_07980"/>
<dbReference type="InterPro" id="IPR029063">
    <property type="entry name" value="SAM-dependent_MTases_sf"/>
</dbReference>
<name>C4XJT4_SOLM1</name>
<dbReference type="CDD" id="cd02440">
    <property type="entry name" value="AdoMet_MTases"/>
    <property type="match status" value="1"/>
</dbReference>
<gene>
    <name evidence="1" type="ordered locus">DMR_07980</name>
</gene>
<dbReference type="Pfam" id="PF06962">
    <property type="entry name" value="rRNA_methylase"/>
    <property type="match status" value="1"/>
</dbReference>
<evidence type="ECO:0000313" key="1">
    <source>
        <dbReference type="EMBL" id="BAH74289.1"/>
    </source>
</evidence>
<protein>
    <recommendedName>
        <fullName evidence="3">rRNA methylase</fullName>
    </recommendedName>
</protein>
<dbReference type="eggNOG" id="COG4123">
    <property type="taxonomic scope" value="Bacteria"/>
</dbReference>
<dbReference type="PANTHER" id="PTHR35276:SF1">
    <property type="entry name" value="TRNA (MNM(5)S(2)U34)-METHYLTRANSFERASE, CHLOROPLASTIC"/>
    <property type="match status" value="1"/>
</dbReference>
<dbReference type="STRING" id="573370.DMR_07980"/>
<proteinExistence type="predicted"/>
<dbReference type="OrthoDB" id="9792989at2"/>
<dbReference type="SUPFAM" id="SSF53335">
    <property type="entry name" value="S-adenosyl-L-methionine-dependent methyltransferases"/>
    <property type="match status" value="1"/>
</dbReference>
<dbReference type="HOGENOM" id="CLU_079190_1_0_7"/>
<accession>C4XJT4</accession>
<evidence type="ECO:0008006" key="3">
    <source>
        <dbReference type="Google" id="ProtNLM"/>
    </source>
</evidence>
<reference evidence="1 2" key="1">
    <citation type="journal article" date="2009" name="Genome Res.">
        <title>Whole genome sequence of Desulfovibrio magneticus strain RS-1 revealed common gene clusters in magnetotactic bacteria.</title>
        <authorList>
            <person name="Nakazawa H."/>
            <person name="Arakaki A."/>
            <person name="Narita-Yamada S."/>
            <person name="Yashiro I."/>
            <person name="Jinno K."/>
            <person name="Aoki N."/>
            <person name="Tsuruyama A."/>
            <person name="Okamura Y."/>
            <person name="Tanikawa S."/>
            <person name="Fujita N."/>
            <person name="Takeyama H."/>
            <person name="Matsunaga T."/>
        </authorList>
    </citation>
    <scope>NUCLEOTIDE SEQUENCE [LARGE SCALE GENOMIC DNA]</scope>
    <source>
        <strain evidence="2">ATCC 700980 / DSM 13731 / RS-1</strain>
    </source>
</reference>
<dbReference type="EMBL" id="AP010904">
    <property type="protein sequence ID" value="BAH74289.1"/>
    <property type="molecule type" value="Genomic_DNA"/>
</dbReference>
<dbReference type="InterPro" id="IPR010719">
    <property type="entry name" value="MnmM_MeTrfase"/>
</dbReference>
<sequence>MAARITASLTFLQHILAEAVRPGDLAVDATVGNGHDTALLARLVGPSGLVHGFDVQAEAIASAERLLAAAGLAERVRLHVLGHERLAEVLPEADHGRATAVVFNLGYLPGGDETRTTRPQTTLAALEASREILAPGGVIALACYGGHAGGAEETEAVAAWCRSLPFAGWRVARYELINKPGGPIVAVIAHKLPKAASANSAEDVSRDTD</sequence>
<dbReference type="PANTHER" id="PTHR35276">
    <property type="entry name" value="S-ADENOSYL-L-METHIONINE-DEPENDENT METHYLTRANSFERASES SUPERFAMILY PROTEIN"/>
    <property type="match status" value="1"/>
</dbReference>
<dbReference type="Gene3D" id="3.40.50.150">
    <property type="entry name" value="Vaccinia Virus protein VP39"/>
    <property type="match status" value="1"/>
</dbReference>
<dbReference type="AlphaFoldDB" id="C4XJT4"/>
<organism evidence="1 2">
    <name type="scientific">Solidesulfovibrio magneticus (strain ATCC 700980 / DSM 13731 / RS-1)</name>
    <name type="common">Desulfovibrio magneticus</name>
    <dbReference type="NCBI Taxonomy" id="573370"/>
    <lineage>
        <taxon>Bacteria</taxon>
        <taxon>Pseudomonadati</taxon>
        <taxon>Thermodesulfobacteriota</taxon>
        <taxon>Desulfovibrionia</taxon>
        <taxon>Desulfovibrionales</taxon>
        <taxon>Desulfovibrionaceae</taxon>
        <taxon>Solidesulfovibrio</taxon>
    </lineage>
</organism>